<gene>
    <name evidence="7" type="primary">mraZ</name>
    <name evidence="9" type="ORF">GGQ74_001397</name>
</gene>
<keyword evidence="4 7" id="KW-0805">Transcription regulation</keyword>
<dbReference type="GO" id="GO:2000143">
    <property type="term" value="P:negative regulation of DNA-templated transcription initiation"/>
    <property type="evidence" value="ECO:0007669"/>
    <property type="project" value="TreeGrafter"/>
</dbReference>
<comment type="similarity">
    <text evidence="7">Belongs to the MraZ family.</text>
</comment>
<comment type="subunit">
    <text evidence="7">Forms oligomers.</text>
</comment>
<keyword evidence="10" id="KW-1185">Reference proteome</keyword>
<evidence type="ECO:0000256" key="7">
    <source>
        <dbReference type="HAMAP-Rule" id="MF_01008"/>
    </source>
</evidence>
<dbReference type="InterPro" id="IPR035644">
    <property type="entry name" value="MraZ_C"/>
</dbReference>
<protein>
    <recommendedName>
        <fullName evidence="1 7">Transcriptional regulator MraZ</fullName>
    </recommendedName>
</protein>
<dbReference type="InterPro" id="IPR007159">
    <property type="entry name" value="SpoVT-AbrB_dom"/>
</dbReference>
<keyword evidence="3" id="KW-0677">Repeat</keyword>
<dbReference type="Pfam" id="PF02381">
    <property type="entry name" value="MraZ"/>
    <property type="match status" value="2"/>
</dbReference>
<evidence type="ECO:0000256" key="2">
    <source>
        <dbReference type="ARBA" id="ARBA00022490"/>
    </source>
</evidence>
<organism evidence="9 10">
    <name type="scientific">Desulfobaculum xiamenense</name>
    <dbReference type="NCBI Taxonomy" id="995050"/>
    <lineage>
        <taxon>Bacteria</taxon>
        <taxon>Pseudomonadati</taxon>
        <taxon>Thermodesulfobacteriota</taxon>
        <taxon>Desulfovibrionia</taxon>
        <taxon>Desulfovibrionales</taxon>
        <taxon>Desulfovibrionaceae</taxon>
        <taxon>Desulfobaculum</taxon>
    </lineage>
</organism>
<dbReference type="SUPFAM" id="SSF89447">
    <property type="entry name" value="AbrB/MazE/MraZ-like"/>
    <property type="match status" value="1"/>
</dbReference>
<dbReference type="GO" id="GO:0005737">
    <property type="term" value="C:cytoplasm"/>
    <property type="evidence" value="ECO:0007669"/>
    <property type="project" value="UniProtKB-UniRule"/>
</dbReference>
<keyword evidence="5 7" id="KW-0238">DNA-binding</keyword>
<evidence type="ECO:0000313" key="10">
    <source>
        <dbReference type="Proteomes" id="UP000580856"/>
    </source>
</evidence>
<dbReference type="EMBL" id="JAATJA010000001">
    <property type="protein sequence ID" value="NJB67757.1"/>
    <property type="molecule type" value="Genomic_DNA"/>
</dbReference>
<evidence type="ECO:0000313" key="9">
    <source>
        <dbReference type="EMBL" id="NJB67757.1"/>
    </source>
</evidence>
<dbReference type="InterPro" id="IPR020603">
    <property type="entry name" value="MraZ_dom"/>
</dbReference>
<evidence type="ECO:0000256" key="5">
    <source>
        <dbReference type="ARBA" id="ARBA00023125"/>
    </source>
</evidence>
<accession>A0A846QKR7</accession>
<dbReference type="HAMAP" id="MF_01008">
    <property type="entry name" value="MraZ"/>
    <property type="match status" value="1"/>
</dbReference>
<keyword evidence="2 7" id="KW-0963">Cytoplasm</keyword>
<dbReference type="InterPro" id="IPR003444">
    <property type="entry name" value="MraZ"/>
</dbReference>
<dbReference type="InterPro" id="IPR037914">
    <property type="entry name" value="SpoVT-AbrB_sf"/>
</dbReference>
<dbReference type="GO" id="GO:0009295">
    <property type="term" value="C:nucleoid"/>
    <property type="evidence" value="ECO:0007669"/>
    <property type="project" value="UniProtKB-SubCell"/>
</dbReference>
<dbReference type="PANTHER" id="PTHR34701">
    <property type="entry name" value="TRANSCRIPTIONAL REGULATOR MRAZ"/>
    <property type="match status" value="1"/>
</dbReference>
<reference evidence="9 10" key="1">
    <citation type="submission" date="2020-03" db="EMBL/GenBank/DDBJ databases">
        <title>Genomic Encyclopedia of Type Strains, Phase IV (KMG-IV): sequencing the most valuable type-strain genomes for metagenomic binning, comparative biology and taxonomic classification.</title>
        <authorList>
            <person name="Goeker M."/>
        </authorList>
    </citation>
    <scope>NUCLEOTIDE SEQUENCE [LARGE SCALE GENOMIC DNA]</scope>
    <source>
        <strain evidence="9 10">DSM 24233</strain>
    </source>
</reference>
<dbReference type="GO" id="GO:0003700">
    <property type="term" value="F:DNA-binding transcription factor activity"/>
    <property type="evidence" value="ECO:0007669"/>
    <property type="project" value="UniProtKB-UniRule"/>
</dbReference>
<comment type="caution">
    <text evidence="9">The sequence shown here is derived from an EMBL/GenBank/DDBJ whole genome shotgun (WGS) entry which is preliminary data.</text>
</comment>
<dbReference type="RefSeq" id="WP_342448590.1">
    <property type="nucleotide sequence ID" value="NZ_JAATJA010000001.1"/>
</dbReference>
<dbReference type="Proteomes" id="UP000580856">
    <property type="component" value="Unassembled WGS sequence"/>
</dbReference>
<dbReference type="PROSITE" id="PS51740">
    <property type="entry name" value="SPOVT_ABRB"/>
    <property type="match status" value="2"/>
</dbReference>
<evidence type="ECO:0000256" key="6">
    <source>
        <dbReference type="ARBA" id="ARBA00023163"/>
    </source>
</evidence>
<dbReference type="InterPro" id="IPR035642">
    <property type="entry name" value="MraZ_N"/>
</dbReference>
<feature type="domain" description="SpoVT-AbrB" evidence="8">
    <location>
        <begin position="82"/>
        <end position="125"/>
    </location>
</feature>
<sequence>MSMFRGHFYRSLDPKGRLMLSPEFRTAAADMGSEESLMLTNFDGCVVGYPLPEWERIEDSFNRINMLDSRLRNFQRFFISGAMEVKLDKQGRVLVPPHLRQYAGLERDVVVAGVGRKIEIWNQNTFEAKRKEMEATFDEDMSALAEKGFELRL</sequence>
<proteinExistence type="inferred from homology"/>
<dbReference type="PANTHER" id="PTHR34701:SF1">
    <property type="entry name" value="TRANSCRIPTIONAL REGULATOR MRAZ"/>
    <property type="match status" value="1"/>
</dbReference>
<feature type="domain" description="SpoVT-AbrB" evidence="8">
    <location>
        <begin position="7"/>
        <end position="53"/>
    </location>
</feature>
<dbReference type="AlphaFoldDB" id="A0A846QKR7"/>
<dbReference type="CDD" id="cd16321">
    <property type="entry name" value="MraZ_C"/>
    <property type="match status" value="1"/>
</dbReference>
<evidence type="ECO:0000256" key="4">
    <source>
        <dbReference type="ARBA" id="ARBA00023015"/>
    </source>
</evidence>
<dbReference type="CDD" id="cd16320">
    <property type="entry name" value="MraZ_N"/>
    <property type="match status" value="1"/>
</dbReference>
<dbReference type="InterPro" id="IPR038619">
    <property type="entry name" value="MraZ_sf"/>
</dbReference>
<dbReference type="NCBIfam" id="TIGR00242">
    <property type="entry name" value="division/cell wall cluster transcriptional repressor MraZ"/>
    <property type="match status" value="1"/>
</dbReference>
<evidence type="ECO:0000259" key="8">
    <source>
        <dbReference type="PROSITE" id="PS51740"/>
    </source>
</evidence>
<dbReference type="Gene3D" id="3.40.1550.20">
    <property type="entry name" value="Transcriptional regulator MraZ domain"/>
    <property type="match status" value="1"/>
</dbReference>
<evidence type="ECO:0000256" key="1">
    <source>
        <dbReference type="ARBA" id="ARBA00013860"/>
    </source>
</evidence>
<evidence type="ECO:0000256" key="3">
    <source>
        <dbReference type="ARBA" id="ARBA00022737"/>
    </source>
</evidence>
<name>A0A846QKR7_9BACT</name>
<keyword evidence="6 7" id="KW-0804">Transcription</keyword>
<comment type="subcellular location">
    <subcellularLocation>
        <location evidence="7">Cytoplasm</location>
        <location evidence="7">Nucleoid</location>
    </subcellularLocation>
</comment>
<dbReference type="GO" id="GO:0000976">
    <property type="term" value="F:transcription cis-regulatory region binding"/>
    <property type="evidence" value="ECO:0007669"/>
    <property type="project" value="TreeGrafter"/>
</dbReference>